<evidence type="ECO:0000256" key="1">
    <source>
        <dbReference type="ARBA" id="ARBA00004123"/>
    </source>
</evidence>
<evidence type="ECO:0000256" key="4">
    <source>
        <dbReference type="ARBA" id="ARBA00022786"/>
    </source>
</evidence>
<evidence type="ECO:0000256" key="12">
    <source>
        <dbReference type="ARBA" id="ARBA00076690"/>
    </source>
</evidence>
<dbReference type="PANTHER" id="PTHR13248">
    <property type="entry name" value="TRANSCRIPTION ELONGATION FACTOR B POLYPEPTIDE 2"/>
    <property type="match status" value="1"/>
</dbReference>
<keyword evidence="3" id="KW-0597">Phosphoprotein</keyword>
<name>A0A553PDK9_TIGCA</name>
<proteinExistence type="inferred from homology"/>
<keyword evidence="7" id="KW-0804">Transcription</keyword>
<keyword evidence="5" id="KW-0007">Acetylation</keyword>
<dbReference type="Pfam" id="PF00240">
    <property type="entry name" value="ubiquitin"/>
    <property type="match status" value="1"/>
</dbReference>
<dbReference type="SUPFAM" id="SSF54236">
    <property type="entry name" value="Ubiquitin-like"/>
    <property type="match status" value="1"/>
</dbReference>
<evidence type="ECO:0000256" key="17">
    <source>
        <dbReference type="SAM" id="MobiDB-lite"/>
    </source>
</evidence>
<evidence type="ECO:0000256" key="11">
    <source>
        <dbReference type="ARBA" id="ARBA00074516"/>
    </source>
</evidence>
<evidence type="ECO:0000256" key="2">
    <source>
        <dbReference type="ARBA" id="ARBA00004906"/>
    </source>
</evidence>
<feature type="domain" description="Ubiquitin-like" evidence="18">
    <location>
        <begin position="1"/>
        <end position="65"/>
    </location>
</feature>
<evidence type="ECO:0000313" key="20">
    <source>
        <dbReference type="Proteomes" id="UP000318571"/>
    </source>
</evidence>
<comment type="subunit">
    <text evidence="16">Heterotrimer of an A (ELOA, ELOA2 or ELOA3P), ELOB and ELOC subunit. The elongin BC complex interacts with EPOP; leading to recruit the elongin BC complex to Polycomb group (PcG) target genes, thereby restricting excessive activity of the PRC2/EED-EZH2 complex. Component of multiple cullin-RING E3 ubiquitin-protein ligase complexes composed of Elongin BC (ELOB and ELOC), a cullin (either CUL2 or CUL5), a catalytic subunit (either RBX1 or RNF7/RBX2), as well as a substrate adapter protein that can be either ASB2, ASB9, ASB11, KLHDC2, KLHDC3, KLHDC10, APPBP2, FEM1A, FEM1B, FEM1C, LRR1, PCMTD1, SOCS1, SOCS2, SOCS5, SPSB1, SPSB3, ELOA, VHL, WSB1 or RAB40C. As part of the Elongin BC E3 ubiquitin ligase complex; interacts with NRBP1. May also interact with DCUN1D1, DCUN1D2, DCUN1D3 and DCUN1D5. May form oligomers as a KLHDC2/KLHDC3-ELOB-ELOC complex; this interaction is autoinhibitory for the E3 ligase complex as the substrate-binding site of KLHDC2/KLHDC3 is blocked in the oligomer.</text>
</comment>
<keyword evidence="8" id="KW-0539">Nucleus</keyword>
<evidence type="ECO:0000313" key="19">
    <source>
        <dbReference type="EMBL" id="TRY75764.1"/>
    </source>
</evidence>
<evidence type="ECO:0000259" key="18">
    <source>
        <dbReference type="PROSITE" id="PS50053"/>
    </source>
</evidence>
<dbReference type="InterPro" id="IPR000626">
    <property type="entry name" value="Ubiquitin-like_dom"/>
</dbReference>
<dbReference type="FunFam" id="3.10.20.90:FF:000108">
    <property type="entry name" value="Elongin-B"/>
    <property type="match status" value="1"/>
</dbReference>
<dbReference type="CDD" id="cd01788">
    <property type="entry name" value="Ubl_ElonginB"/>
    <property type="match status" value="1"/>
</dbReference>
<protein>
    <recommendedName>
        <fullName evidence="11">Elongin-B</fullName>
    </recommendedName>
    <alternativeName>
        <fullName evidence="14">Elongin 18 kDa subunit</fullName>
    </alternativeName>
    <alternativeName>
        <fullName evidence="12">RNA polymerase II transcription factor SIII subunit B</fullName>
    </alternativeName>
    <alternativeName>
        <fullName evidence="15">SIII p18</fullName>
    </alternativeName>
    <alternativeName>
        <fullName evidence="13">Transcription elongation factor B polypeptide 2</fullName>
    </alternativeName>
</protein>
<dbReference type="InterPro" id="IPR029071">
    <property type="entry name" value="Ubiquitin-like_domsf"/>
</dbReference>
<dbReference type="GO" id="GO:0006368">
    <property type="term" value="P:transcription elongation by RNA polymerase II"/>
    <property type="evidence" value="ECO:0007669"/>
    <property type="project" value="InterPro"/>
</dbReference>
<dbReference type="Gene3D" id="3.10.20.90">
    <property type="entry name" value="Phosphatidylinositol 3-kinase Catalytic Subunit, Chain A, domain 1"/>
    <property type="match status" value="1"/>
</dbReference>
<sequence length="118" mass="13343">MDVFLMIRRRKTTMFLDAKETTTVLDLKRMIEGITKKPPNQQRLYNREDVVMKDERTLSDYGLTSTMAKAQSPAEVGLAFQENGSWEDLEKTPYSSPPELPDVMKPGQESAAQETATA</sequence>
<evidence type="ECO:0000256" key="3">
    <source>
        <dbReference type="ARBA" id="ARBA00022553"/>
    </source>
</evidence>
<gene>
    <name evidence="19" type="ORF">TCAL_12590</name>
</gene>
<keyword evidence="6" id="KW-0805">Transcription regulation</keyword>
<evidence type="ECO:0000256" key="13">
    <source>
        <dbReference type="ARBA" id="ARBA00080438"/>
    </source>
</evidence>
<keyword evidence="20" id="KW-1185">Reference proteome</keyword>
<accession>A0A553PDK9</accession>
<dbReference type="Proteomes" id="UP000318571">
    <property type="component" value="Chromosome 2"/>
</dbReference>
<feature type="region of interest" description="Disordered" evidence="17">
    <location>
        <begin position="80"/>
        <end position="118"/>
    </location>
</feature>
<dbReference type="OMA" id="GQEQMDQ"/>
<evidence type="ECO:0000256" key="16">
    <source>
        <dbReference type="ARBA" id="ARBA00093515"/>
    </source>
</evidence>
<dbReference type="GO" id="GO:0070449">
    <property type="term" value="C:elongin complex"/>
    <property type="evidence" value="ECO:0007669"/>
    <property type="project" value="InterPro"/>
</dbReference>
<evidence type="ECO:0000256" key="5">
    <source>
        <dbReference type="ARBA" id="ARBA00022990"/>
    </source>
</evidence>
<evidence type="ECO:0000256" key="10">
    <source>
        <dbReference type="ARBA" id="ARBA00060803"/>
    </source>
</evidence>
<dbReference type="PANTHER" id="PTHR13248:SF4">
    <property type="entry name" value="ELONGIN B"/>
    <property type="match status" value="1"/>
</dbReference>
<evidence type="ECO:0000256" key="6">
    <source>
        <dbReference type="ARBA" id="ARBA00023015"/>
    </source>
</evidence>
<evidence type="ECO:0000256" key="14">
    <source>
        <dbReference type="ARBA" id="ARBA00081013"/>
    </source>
</evidence>
<evidence type="ECO:0000256" key="9">
    <source>
        <dbReference type="ARBA" id="ARBA00054216"/>
    </source>
</evidence>
<reference evidence="19 20" key="1">
    <citation type="journal article" date="2018" name="Nat. Ecol. Evol.">
        <title>Genomic signatures of mitonuclear coevolution across populations of Tigriopus californicus.</title>
        <authorList>
            <person name="Barreto F.S."/>
            <person name="Watson E.T."/>
            <person name="Lima T.G."/>
            <person name="Willett C.S."/>
            <person name="Edmands S."/>
            <person name="Li W."/>
            <person name="Burton R.S."/>
        </authorList>
    </citation>
    <scope>NUCLEOTIDE SEQUENCE [LARGE SCALE GENOMIC DNA]</scope>
    <source>
        <strain evidence="19 20">San Diego</strain>
    </source>
</reference>
<dbReference type="AlphaFoldDB" id="A0A553PDK9"/>
<dbReference type="STRING" id="6832.A0A553PDK9"/>
<dbReference type="PROSITE" id="PS50053">
    <property type="entry name" value="UBIQUITIN_2"/>
    <property type="match status" value="1"/>
</dbReference>
<dbReference type="EMBL" id="VCGU01000005">
    <property type="protein sequence ID" value="TRY75764.1"/>
    <property type="molecule type" value="Genomic_DNA"/>
</dbReference>
<comment type="caution">
    <text evidence="19">The sequence shown here is derived from an EMBL/GenBank/DDBJ whole genome shotgun (WGS) entry which is preliminary data.</text>
</comment>
<comment type="function">
    <text evidence="9">SIII, also known as elongin, is a general transcription elongation factor that increases the RNA polymerase II transcription elongation past template-encoded arresting sites. Subunit A is transcriptionally active and its transcription activity is strongly enhanced by binding to the dimeric complex of the SIII regulatory subunits B and C (elongin BC complex). In embryonic stem cells, the elongin BC complex is recruited by EPOP to Polycomb group (PcG) target genes in order generate genomic region that display both active and repressive chromatin properties, an important feature of pluripotent stem cells.</text>
</comment>
<evidence type="ECO:0000256" key="7">
    <source>
        <dbReference type="ARBA" id="ARBA00023163"/>
    </source>
</evidence>
<organism evidence="19 20">
    <name type="scientific">Tigriopus californicus</name>
    <name type="common">Marine copepod</name>
    <dbReference type="NCBI Taxonomy" id="6832"/>
    <lineage>
        <taxon>Eukaryota</taxon>
        <taxon>Metazoa</taxon>
        <taxon>Ecdysozoa</taxon>
        <taxon>Arthropoda</taxon>
        <taxon>Crustacea</taxon>
        <taxon>Multicrustacea</taxon>
        <taxon>Hexanauplia</taxon>
        <taxon>Copepoda</taxon>
        <taxon>Harpacticoida</taxon>
        <taxon>Harpacticidae</taxon>
        <taxon>Tigriopus</taxon>
    </lineage>
</organism>
<dbReference type="SMART" id="SM00213">
    <property type="entry name" value="UBQ"/>
    <property type="match status" value="1"/>
</dbReference>
<evidence type="ECO:0000256" key="15">
    <source>
        <dbReference type="ARBA" id="ARBA00083653"/>
    </source>
</evidence>
<dbReference type="GO" id="GO:0030891">
    <property type="term" value="C:VCB complex"/>
    <property type="evidence" value="ECO:0007669"/>
    <property type="project" value="InterPro"/>
</dbReference>
<dbReference type="OrthoDB" id="7537057at2759"/>
<keyword evidence="4" id="KW-0833">Ubl conjugation pathway</keyword>
<comment type="similarity">
    <text evidence="10">Belongs to the Elongin B family.</text>
</comment>
<evidence type="ECO:0000256" key="8">
    <source>
        <dbReference type="ARBA" id="ARBA00023242"/>
    </source>
</evidence>
<comment type="pathway">
    <text evidence="2">Protein modification; protein ubiquitination.</text>
</comment>
<comment type="subcellular location">
    <subcellularLocation>
        <location evidence="1">Nucleus</location>
    </subcellularLocation>
</comment>
<dbReference type="InterPro" id="IPR039049">
    <property type="entry name" value="ELOB"/>
</dbReference>